<feature type="compositionally biased region" description="Low complexity" evidence="2">
    <location>
        <begin position="598"/>
        <end position="609"/>
    </location>
</feature>
<dbReference type="PANTHER" id="PTHR21974:SF2">
    <property type="entry name" value="RE15880P"/>
    <property type="match status" value="1"/>
</dbReference>
<reference evidence="3" key="1">
    <citation type="submission" date="2022-08" db="EMBL/GenBank/DDBJ databases">
        <authorList>
            <consortium name="DOE Joint Genome Institute"/>
            <person name="Min B."/>
            <person name="Riley R."/>
            <person name="Sierra-Patev S."/>
            <person name="Naranjo-Ortiz M."/>
            <person name="Looney B."/>
            <person name="Konkel Z."/>
            <person name="Slot J.C."/>
            <person name="Sakamoto Y."/>
            <person name="Steenwyk J.L."/>
            <person name="Rokas A."/>
            <person name="Carro J."/>
            <person name="Camarero S."/>
            <person name="Ferreira P."/>
            <person name="Molpeceres G."/>
            <person name="Ruiz-Duenas F.J."/>
            <person name="Serrano A."/>
            <person name="Henrissat B."/>
            <person name="Drula E."/>
            <person name="Hughes K.W."/>
            <person name="Mata J.L."/>
            <person name="Ishikawa N.K."/>
            <person name="Vargas-Isla R."/>
            <person name="Ushijima S."/>
            <person name="Smith C.A."/>
            <person name="Ahrendt S."/>
            <person name="Andreopoulos W."/>
            <person name="He G."/>
            <person name="Labutti K."/>
            <person name="Lipzen A."/>
            <person name="Ng V."/>
            <person name="Sandor L."/>
            <person name="Barry K."/>
            <person name="Martinez A.T."/>
            <person name="Xiao Y."/>
            <person name="Gibbons J.G."/>
            <person name="Terashima K."/>
            <person name="Hibbett D.S."/>
            <person name="Grigoriev I.V."/>
        </authorList>
    </citation>
    <scope>NUCLEOTIDE SEQUENCE</scope>
    <source>
        <strain evidence="3">TFB9207</strain>
    </source>
</reference>
<keyword evidence="4" id="KW-1185">Reference proteome</keyword>
<feature type="compositionally biased region" description="Low complexity" evidence="2">
    <location>
        <begin position="472"/>
        <end position="488"/>
    </location>
</feature>
<proteinExistence type="predicted"/>
<organism evidence="3 4">
    <name type="scientific">Lentinula raphanica</name>
    <dbReference type="NCBI Taxonomy" id="153919"/>
    <lineage>
        <taxon>Eukaryota</taxon>
        <taxon>Fungi</taxon>
        <taxon>Dikarya</taxon>
        <taxon>Basidiomycota</taxon>
        <taxon>Agaricomycotina</taxon>
        <taxon>Agaricomycetes</taxon>
        <taxon>Agaricomycetidae</taxon>
        <taxon>Agaricales</taxon>
        <taxon>Marasmiineae</taxon>
        <taxon>Omphalotaceae</taxon>
        <taxon>Lentinula</taxon>
    </lineage>
</organism>
<dbReference type="PANTHER" id="PTHR21974">
    <property type="entry name" value="RE15880P"/>
    <property type="match status" value="1"/>
</dbReference>
<evidence type="ECO:0000313" key="3">
    <source>
        <dbReference type="EMBL" id="KAJ3836375.1"/>
    </source>
</evidence>
<feature type="region of interest" description="Disordered" evidence="2">
    <location>
        <begin position="393"/>
        <end position="629"/>
    </location>
</feature>
<accession>A0AA38P4W1</accession>
<feature type="compositionally biased region" description="Low complexity" evidence="2">
    <location>
        <begin position="513"/>
        <end position="528"/>
    </location>
</feature>
<dbReference type="EMBL" id="MU806325">
    <property type="protein sequence ID" value="KAJ3836375.1"/>
    <property type="molecule type" value="Genomic_DNA"/>
</dbReference>
<dbReference type="AlphaFoldDB" id="A0AA38P4W1"/>
<evidence type="ECO:0000256" key="2">
    <source>
        <dbReference type="SAM" id="MobiDB-lite"/>
    </source>
</evidence>
<feature type="compositionally biased region" description="Polar residues" evidence="2">
    <location>
        <begin position="355"/>
        <end position="364"/>
    </location>
</feature>
<evidence type="ECO:0000313" key="4">
    <source>
        <dbReference type="Proteomes" id="UP001163846"/>
    </source>
</evidence>
<dbReference type="Proteomes" id="UP001163846">
    <property type="component" value="Unassembled WGS sequence"/>
</dbReference>
<sequence>MATHTRAQILSSASYHTSLLQTIESLQYAPSALKQQSKYLSDLEVELVKVKQEVKQLGAKTKKERKEHEELRDSTTRRLTARLKGKAGIEKYEAKKEKEEREYVEALENEMRERGKQTMLENMIKQARTVKLDLEEKSKRLDATKHQLSNLYHQVFDGLTVDFPRDDVLERQLASAQETYDRIQYSLNSHSQAVNLLTQADKMMDMSLKKIGEALSYSTWDIYGGGRFADAMERDALSNAAVYAANAEMLFRQAQSTSKDVQAIGPIRVHDISILGDIFFDNIFSDVRVHRQIENNRNELADAAKRLKAQVRAARRRAQQAGADLVEASEVLAECNRELESYRRDVFLRIAGGENVNSQESGTDGSDLPAPPPQYGETRNTTHVYPDTLIAHSDNPRLLDSSSNPSPNATTSVPPPRFSRYAPPSDPPPFESLSQRLASSRIAQSPSSESPRTPVSEFGRSQSMRMPEPSFPSTTASLTSSVSLAVPSPGNPQRRSPRENVSGSSPSHRRSHSSASVSTAPSSNLDALRTLRRSRSSVSDSTPSLNPISDEALVSASNAPDPESGSRTGPAIELSPPPPGSNESEAIASSGERENAGSSSHAPSRSPSPEVHVPNHWGSKNPFAAMMMG</sequence>
<name>A0AA38P4W1_9AGAR</name>
<feature type="compositionally biased region" description="Polar residues" evidence="2">
    <location>
        <begin position="432"/>
        <end position="464"/>
    </location>
</feature>
<protein>
    <submittedName>
        <fullName evidence="3">Uncharacterized protein</fullName>
    </submittedName>
</protein>
<feature type="coiled-coil region" evidence="1">
    <location>
        <begin position="290"/>
        <end position="345"/>
    </location>
</feature>
<feature type="region of interest" description="Disordered" evidence="2">
    <location>
        <begin position="355"/>
        <end position="381"/>
    </location>
</feature>
<feature type="coiled-coil region" evidence="1">
    <location>
        <begin position="33"/>
        <end position="154"/>
    </location>
</feature>
<evidence type="ECO:0000256" key="1">
    <source>
        <dbReference type="SAM" id="Coils"/>
    </source>
</evidence>
<feature type="compositionally biased region" description="Low complexity" evidence="2">
    <location>
        <begin position="536"/>
        <end position="545"/>
    </location>
</feature>
<keyword evidence="1" id="KW-0175">Coiled coil</keyword>
<comment type="caution">
    <text evidence="3">The sequence shown here is derived from an EMBL/GenBank/DDBJ whole genome shotgun (WGS) entry which is preliminary data.</text>
</comment>
<gene>
    <name evidence="3" type="ORF">F5878DRAFT_625327</name>
</gene>
<feature type="compositionally biased region" description="Low complexity" evidence="2">
    <location>
        <begin position="401"/>
        <end position="412"/>
    </location>
</feature>